<organism evidence="4 5">
    <name type="scientific">Leptogranulimonas caecicola</name>
    <dbReference type="NCBI Taxonomy" id="2894156"/>
    <lineage>
        <taxon>Bacteria</taxon>
        <taxon>Bacillati</taxon>
        <taxon>Actinomycetota</taxon>
        <taxon>Coriobacteriia</taxon>
        <taxon>Coriobacteriales</taxon>
        <taxon>Kribbibacteriaceae</taxon>
        <taxon>Leptogranulimonas</taxon>
    </lineage>
</organism>
<dbReference type="RefSeq" id="WP_265591593.1">
    <property type="nucleotide sequence ID" value="NZ_AP025285.1"/>
</dbReference>
<dbReference type="InterPro" id="IPR024534">
    <property type="entry name" value="JetD_C"/>
</dbReference>
<dbReference type="EMBL" id="AP025285">
    <property type="protein sequence ID" value="BDC91638.1"/>
    <property type="molecule type" value="Genomic_DNA"/>
</dbReference>
<feature type="compositionally biased region" description="Low complexity" evidence="1">
    <location>
        <begin position="598"/>
        <end position="621"/>
    </location>
</feature>
<dbReference type="GO" id="GO:0003677">
    <property type="term" value="F:DNA binding"/>
    <property type="evidence" value="ECO:0007669"/>
    <property type="project" value="InterPro"/>
</dbReference>
<dbReference type="Gene3D" id="3.40.1360.10">
    <property type="match status" value="1"/>
</dbReference>
<evidence type="ECO:0000259" key="3">
    <source>
        <dbReference type="Pfam" id="PF22525"/>
    </source>
</evidence>
<gene>
    <name evidence="4" type="ORF">ATTO_15100</name>
</gene>
<feature type="domain" description="Wadjet protein JetD C-terminal" evidence="2">
    <location>
        <begin position="270"/>
        <end position="429"/>
    </location>
</feature>
<evidence type="ECO:0008006" key="6">
    <source>
        <dbReference type="Google" id="ProtNLM"/>
    </source>
</evidence>
<feature type="region of interest" description="Disordered" evidence="1">
    <location>
        <begin position="107"/>
        <end position="185"/>
    </location>
</feature>
<proteinExistence type="predicted"/>
<dbReference type="InterPro" id="IPR055201">
    <property type="entry name" value="IHF-like_H2TH"/>
</dbReference>
<feature type="compositionally biased region" description="Low complexity" evidence="1">
    <location>
        <begin position="482"/>
        <end position="497"/>
    </location>
</feature>
<feature type="region of interest" description="Disordered" evidence="1">
    <location>
        <begin position="444"/>
        <end position="642"/>
    </location>
</feature>
<dbReference type="GO" id="GO:0005694">
    <property type="term" value="C:chromosome"/>
    <property type="evidence" value="ECO:0007669"/>
    <property type="project" value="InterPro"/>
</dbReference>
<dbReference type="AlphaFoldDB" id="A0AAU9CM87"/>
<evidence type="ECO:0000256" key="1">
    <source>
        <dbReference type="SAM" id="MobiDB-lite"/>
    </source>
</evidence>
<keyword evidence="5" id="KW-1185">Reference proteome</keyword>
<feature type="compositionally biased region" description="Basic residues" evidence="1">
    <location>
        <begin position="564"/>
        <end position="574"/>
    </location>
</feature>
<reference evidence="4" key="1">
    <citation type="submission" date="2021-11" db="EMBL/GenBank/DDBJ databases">
        <title>Complete genome sequence of Atopobiaceae bacterium TOC12.</title>
        <authorList>
            <person name="Morinaga K."/>
            <person name="Kusada H."/>
            <person name="Tamaki H."/>
        </authorList>
    </citation>
    <scope>NUCLEOTIDE SEQUENCE</scope>
    <source>
        <strain evidence="4">TOC12</strain>
    </source>
</reference>
<name>A0AAU9CM87_9ACTN</name>
<dbReference type="Pfam" id="PF09983">
    <property type="entry name" value="JetD_C"/>
    <property type="match status" value="1"/>
</dbReference>
<feature type="compositionally biased region" description="Low complexity" evidence="1">
    <location>
        <begin position="513"/>
        <end position="559"/>
    </location>
</feature>
<evidence type="ECO:0000259" key="2">
    <source>
        <dbReference type="Pfam" id="PF09983"/>
    </source>
</evidence>
<dbReference type="KEGG" id="lcal:ATTO_15100"/>
<sequence>MKQTDTFKYELLLRLCDEAAHDNEAVELAPQDILPHYGERDTQAERKQAAHFFSAVQSLESLRIVRMKKSRRDGATYVDSIVLEDPEAAAAELAKFERRLEQEAREAAYRERQQAASAEEDEASEAEVSEAYGALEEVGAQKPGPSEGAEEAPSGESADESASSGSSRPRRGRGRRGSGPVDPRITREACEYLEEVDAPLTPRELSLLVTGDTKKIDKTGLKRLASTLRRKNSASSNQGALTDAGVIADLKTICIKGPIVLITDRGAIDASILPNGISMFDVDLPNIDRSYVRASRIITVENLDAYRRCNGDDVYIYTEGSVSPRHRALLRMIHEQNPQVEFAHFGDIDYAGIKAHRVIEETLGCEVGMFHMGIAELANPSYRKAIHPLTSKDRDLLARLLEYERYRGLVSYMLERNVKLEQEIVALDLFSDYDVDAAMALPEGRGAAEEPKPAPAPARAASRSRARRSNEGTYKRQARQNAPSRAEAPAAASAQEETSAHTQSKKVAATQKPASASVAPAKAAPAPATSQAAEKPAPSAQDAAAAPEAVATSEDAAAPEPEKRTRRRTRKPRVKAAASKGAEAADAAVTPDSPQGASEQPEVVPAEQPEAASAEPSQSKASKAKASRQHRRETEQQRQGLLANVSAGKVSALDLMDAVDDLARSIPVIQLLAALPGWDHERAQAFMDQESISHGRTLRGLGKRQQARVREAIKEHA</sequence>
<evidence type="ECO:0000313" key="5">
    <source>
        <dbReference type="Proteomes" id="UP001431186"/>
    </source>
</evidence>
<feature type="domain" description="Integration host factor-like helix-two turn-helix" evidence="3">
    <location>
        <begin position="660"/>
        <end position="708"/>
    </location>
</feature>
<accession>A0AAU9CM87</accession>
<protein>
    <recommendedName>
        <fullName evidence="6">Wadjet protein JetD C-terminal domain-containing protein</fullName>
    </recommendedName>
</protein>
<dbReference type="Pfam" id="PF22525">
    <property type="entry name" value="H2TH_5"/>
    <property type="match status" value="1"/>
</dbReference>
<feature type="compositionally biased region" description="Acidic residues" evidence="1">
    <location>
        <begin position="118"/>
        <end position="128"/>
    </location>
</feature>
<feature type="compositionally biased region" description="Basic residues" evidence="1">
    <location>
        <begin position="622"/>
        <end position="631"/>
    </location>
</feature>
<feature type="compositionally biased region" description="Low complexity" evidence="1">
    <location>
        <begin position="575"/>
        <end position="588"/>
    </location>
</feature>
<feature type="compositionally biased region" description="Low complexity" evidence="1">
    <location>
        <begin position="143"/>
        <end position="167"/>
    </location>
</feature>
<dbReference type="Proteomes" id="UP001431186">
    <property type="component" value="Chromosome"/>
</dbReference>
<dbReference type="InterPro" id="IPR036078">
    <property type="entry name" value="Spo11/TopoVI_A_sf"/>
</dbReference>
<dbReference type="SUPFAM" id="SSF56726">
    <property type="entry name" value="DNA topoisomerase IV, alpha subunit"/>
    <property type="match status" value="1"/>
</dbReference>
<dbReference type="Gene3D" id="1.10.8.50">
    <property type="match status" value="1"/>
</dbReference>
<evidence type="ECO:0000313" key="4">
    <source>
        <dbReference type="EMBL" id="BDC91638.1"/>
    </source>
</evidence>